<sequence>MRWTLERVDDVCKSLDCGSVVSMRRIEETSDSYRIILEIICSDSIRLVNHLCSGRLEVMLNGSWSSVNEDDFDQQDAEVVCRELGCGPPSGLQGALYGETEAPEWSREFLCEGHESALLKCRSSVHKYSGKAAGLTCSDSGYLRLVDGDHRCSGTLKMKYMGEWRSVYGDYINMKFAESVCKQLDCGSPITVRRRRPTSREDVWILHPSCDGYNLMECSKYIRSKHDFTEITCSESIRLVNGDNQCSGRLEVKSNNSWSIVCEDDFDQQDAEVVCRELDCGPPSGLQGALYGETEAPEWSREFLCEGHESALLICRSSQLTRWTCLPGKAVEITCSDPDQVMLVGGANHCSGELHMKHHQQWRPVVPFYSGWFMESFQVVCHRLNCESFVSFEDETEEAEKLVWIIKSDCMKNMSLWRECVDDTSNSNRIIITCSDSIRLMNGADPCSGRLEVKSNNSWSTVCEDDFDQQDAKVVCRELDCGPPTDLQGALYGETEAPEWSREFLCEGHESALIDCKSISSSQKFCSSGKAVELTCSGRLRLMGTTSRCAGVLEMFSHREWRPVNVYKSEESWNHEAATAVCSRLGCGFSVFQEITNNSTERDVWWIGSSCLTSRFHVCMFYGWKEKTEDRLEVSCSDSLQSPNISVSSSSGVSKARNQGLQVFFGTSFSIICSSHHLYQGGIFQLIFNNSTTTLNNTLPAVNNSALFSFLEASSAHQGDYMCVHHVHINSQNLRLQSQQLSLTVLVSVSLTEFIIRHVVVLLIMVVSTSTLYVYFKTKSRRMQEPKRNRPVDDGPALRLRERRRRPLVI</sequence>
<protein>
    <recommendedName>
        <fullName evidence="13">SRCR domain-containing protein</fullName>
    </recommendedName>
</protein>
<dbReference type="PRINTS" id="PR00258">
    <property type="entry name" value="SPERACTRCPTR"/>
</dbReference>
<comment type="subcellular location">
    <subcellularLocation>
        <location evidence="1">Membrane</location>
        <topology evidence="1">Single-pass membrane protein</topology>
    </subcellularLocation>
    <subcellularLocation>
        <location evidence="2">Secreted</location>
    </subcellularLocation>
</comment>
<feature type="disulfide bond" evidence="11">
    <location>
        <begin position="305"/>
        <end position="315"/>
    </location>
</feature>
<keyword evidence="15" id="KW-1185">Reference proteome</keyword>
<evidence type="ECO:0000256" key="8">
    <source>
        <dbReference type="ARBA" id="ARBA00023136"/>
    </source>
</evidence>
<keyword evidence="10" id="KW-0325">Glycoprotein</keyword>
<evidence type="ECO:0000256" key="2">
    <source>
        <dbReference type="ARBA" id="ARBA00004613"/>
    </source>
</evidence>
<dbReference type="SUPFAM" id="SSF48726">
    <property type="entry name" value="Immunoglobulin"/>
    <property type="match status" value="1"/>
</dbReference>
<dbReference type="AlphaFoldDB" id="A0A3S2MDZ9"/>
<comment type="caution">
    <text evidence="11">Lacks conserved residue(s) required for the propagation of feature annotation.</text>
</comment>
<reference evidence="14 15" key="2">
    <citation type="submission" date="2019-01" db="EMBL/GenBank/DDBJ databases">
        <title>A chromosome length genome reference of the Java medaka (oryzias javanicus).</title>
        <authorList>
            <person name="Herpin A."/>
            <person name="Takehana Y."/>
            <person name="Naruse K."/>
            <person name="Ansai S."/>
            <person name="Kawaguchi M."/>
        </authorList>
    </citation>
    <scope>NUCLEOTIDE SEQUENCE [LARGE SCALE GENOMIC DNA]</scope>
    <source>
        <strain evidence="14">RS831</strain>
        <tissue evidence="14">Whole body</tissue>
    </source>
</reference>
<feature type="disulfide bond" evidence="11">
    <location>
        <begin position="506"/>
        <end position="516"/>
    </location>
</feature>
<dbReference type="PANTHER" id="PTHR48071:SF15">
    <property type="entry name" value="SRCR DOMAIN-CONTAINING PROTEIN"/>
    <property type="match status" value="1"/>
</dbReference>
<keyword evidence="8 12" id="KW-0472">Membrane</keyword>
<dbReference type="Gene3D" id="2.60.40.10">
    <property type="entry name" value="Immunoglobulins"/>
    <property type="match status" value="1"/>
</dbReference>
<evidence type="ECO:0000256" key="7">
    <source>
        <dbReference type="ARBA" id="ARBA00022989"/>
    </source>
</evidence>
<keyword evidence="3" id="KW-0964">Secreted</keyword>
<feature type="domain" description="SRCR" evidence="13">
    <location>
        <begin position="45"/>
        <end position="153"/>
    </location>
</feature>
<evidence type="ECO:0000256" key="6">
    <source>
        <dbReference type="ARBA" id="ARBA00022737"/>
    </source>
</evidence>
<evidence type="ECO:0000256" key="3">
    <source>
        <dbReference type="ARBA" id="ARBA00022525"/>
    </source>
</evidence>
<dbReference type="FunFam" id="3.10.250.10:FF:000013">
    <property type="entry name" value="CD163 molecule like 1"/>
    <property type="match status" value="2"/>
</dbReference>
<dbReference type="OrthoDB" id="536948at2759"/>
<keyword evidence="4 12" id="KW-0812">Transmembrane</keyword>
<dbReference type="GO" id="GO:0005615">
    <property type="term" value="C:extracellular space"/>
    <property type="evidence" value="ECO:0007669"/>
    <property type="project" value="TreeGrafter"/>
</dbReference>
<dbReference type="EMBL" id="CM012449">
    <property type="protein sequence ID" value="RVE65289.1"/>
    <property type="molecule type" value="Genomic_DNA"/>
</dbReference>
<evidence type="ECO:0000256" key="1">
    <source>
        <dbReference type="ARBA" id="ARBA00004167"/>
    </source>
</evidence>
<evidence type="ECO:0000259" key="13">
    <source>
        <dbReference type="PROSITE" id="PS50287"/>
    </source>
</evidence>
<feature type="domain" description="SRCR" evidence="13">
    <location>
        <begin position="540"/>
        <end position="650"/>
    </location>
</feature>
<feature type="transmembrane region" description="Helical" evidence="12">
    <location>
        <begin position="754"/>
        <end position="776"/>
    </location>
</feature>
<evidence type="ECO:0000313" key="15">
    <source>
        <dbReference type="Proteomes" id="UP000283210"/>
    </source>
</evidence>
<accession>A0A3S2MDZ9</accession>
<evidence type="ECO:0000256" key="4">
    <source>
        <dbReference type="ARBA" id="ARBA00022692"/>
    </source>
</evidence>
<feature type="domain" description="SRCR" evidence="13">
    <location>
        <begin position="438"/>
        <end position="537"/>
    </location>
</feature>
<name>A0A3S2MDZ9_ORYJA</name>
<keyword evidence="9 11" id="KW-1015">Disulfide bond</keyword>
<dbReference type="SMART" id="SM00202">
    <property type="entry name" value="SR"/>
    <property type="match status" value="5"/>
</dbReference>
<dbReference type="PANTHER" id="PTHR48071">
    <property type="entry name" value="SRCR DOMAIN-CONTAINING PROTEIN"/>
    <property type="match status" value="1"/>
</dbReference>
<evidence type="ECO:0000256" key="9">
    <source>
        <dbReference type="ARBA" id="ARBA00023157"/>
    </source>
</evidence>
<dbReference type="SUPFAM" id="SSF56487">
    <property type="entry name" value="SRCR-like"/>
    <property type="match status" value="6"/>
</dbReference>
<dbReference type="GO" id="GO:0004252">
    <property type="term" value="F:serine-type endopeptidase activity"/>
    <property type="evidence" value="ECO:0007669"/>
    <property type="project" value="TreeGrafter"/>
</dbReference>
<evidence type="ECO:0000256" key="11">
    <source>
        <dbReference type="PROSITE-ProRule" id="PRU00196"/>
    </source>
</evidence>
<dbReference type="GO" id="GO:0031638">
    <property type="term" value="P:zymogen activation"/>
    <property type="evidence" value="ECO:0007669"/>
    <property type="project" value="TreeGrafter"/>
</dbReference>
<evidence type="ECO:0000256" key="5">
    <source>
        <dbReference type="ARBA" id="ARBA00022729"/>
    </source>
</evidence>
<gene>
    <name evidence="14" type="ORF">OJAV_G00133920</name>
</gene>
<dbReference type="Pfam" id="PF00530">
    <property type="entry name" value="SRCR"/>
    <property type="match status" value="6"/>
</dbReference>
<feature type="domain" description="SRCR" evidence="13">
    <location>
        <begin position="341"/>
        <end position="435"/>
    </location>
</feature>
<proteinExistence type="predicted"/>
<dbReference type="FunFam" id="3.10.250.10:FF:000016">
    <property type="entry name" value="Scavenger receptor cysteine-rich protein type 12"/>
    <property type="match status" value="1"/>
</dbReference>
<dbReference type="Proteomes" id="UP000283210">
    <property type="component" value="Chromosome 13"/>
</dbReference>
<dbReference type="InterPro" id="IPR036179">
    <property type="entry name" value="Ig-like_dom_sf"/>
</dbReference>
<dbReference type="InterPro" id="IPR013783">
    <property type="entry name" value="Ig-like_fold"/>
</dbReference>
<evidence type="ECO:0000256" key="12">
    <source>
        <dbReference type="SAM" id="Phobius"/>
    </source>
</evidence>
<dbReference type="Gene3D" id="3.10.250.10">
    <property type="entry name" value="SRCR-like domain"/>
    <property type="match status" value="6"/>
</dbReference>
<dbReference type="InterPro" id="IPR036772">
    <property type="entry name" value="SRCR-like_dom_sf"/>
</dbReference>
<feature type="disulfide bond" evidence="11">
    <location>
        <begin position="410"/>
        <end position="420"/>
    </location>
</feature>
<reference evidence="14 15" key="1">
    <citation type="submission" date="2018-11" db="EMBL/GenBank/DDBJ databases">
        <authorList>
            <person name="Lopez-Roques C."/>
            <person name="Donnadieu C."/>
            <person name="Bouchez O."/>
            <person name="Klopp C."/>
            <person name="Cabau C."/>
            <person name="Zahm M."/>
        </authorList>
    </citation>
    <scope>NUCLEOTIDE SEQUENCE [LARGE SCALE GENOMIC DNA]</scope>
    <source>
        <strain evidence="14">RS831</strain>
        <tissue evidence="14">Whole body</tissue>
    </source>
</reference>
<evidence type="ECO:0000256" key="10">
    <source>
        <dbReference type="ARBA" id="ARBA00023180"/>
    </source>
</evidence>
<organism evidence="14 15">
    <name type="scientific">Oryzias javanicus</name>
    <name type="common">Javanese ricefish</name>
    <name type="synonym">Aplocheilus javanicus</name>
    <dbReference type="NCBI Taxonomy" id="123683"/>
    <lineage>
        <taxon>Eukaryota</taxon>
        <taxon>Metazoa</taxon>
        <taxon>Chordata</taxon>
        <taxon>Craniata</taxon>
        <taxon>Vertebrata</taxon>
        <taxon>Euteleostomi</taxon>
        <taxon>Actinopterygii</taxon>
        <taxon>Neopterygii</taxon>
        <taxon>Teleostei</taxon>
        <taxon>Neoteleostei</taxon>
        <taxon>Acanthomorphata</taxon>
        <taxon>Ovalentaria</taxon>
        <taxon>Atherinomorphae</taxon>
        <taxon>Beloniformes</taxon>
        <taxon>Adrianichthyidae</taxon>
        <taxon>Oryziinae</taxon>
        <taxon>Oryzias</taxon>
    </lineage>
</organism>
<dbReference type="InterPro" id="IPR001190">
    <property type="entry name" value="SRCR"/>
</dbReference>
<feature type="disulfide bond" evidence="11">
    <location>
        <begin position="111"/>
        <end position="121"/>
    </location>
</feature>
<feature type="domain" description="SRCR" evidence="13">
    <location>
        <begin position="151"/>
        <end position="242"/>
    </location>
</feature>
<evidence type="ECO:0000313" key="14">
    <source>
        <dbReference type="EMBL" id="RVE65289.1"/>
    </source>
</evidence>
<keyword evidence="7 12" id="KW-1133">Transmembrane helix</keyword>
<keyword evidence="5" id="KW-0732">Signal</keyword>
<dbReference type="PROSITE" id="PS50287">
    <property type="entry name" value="SRCR_2"/>
    <property type="match status" value="6"/>
</dbReference>
<keyword evidence="6" id="KW-0677">Repeat</keyword>
<dbReference type="GO" id="GO:0005886">
    <property type="term" value="C:plasma membrane"/>
    <property type="evidence" value="ECO:0007669"/>
    <property type="project" value="TreeGrafter"/>
</dbReference>
<feature type="domain" description="SRCR" evidence="13">
    <location>
        <begin position="237"/>
        <end position="336"/>
    </location>
</feature>